<feature type="compositionally biased region" description="Basic and acidic residues" evidence="1">
    <location>
        <begin position="67"/>
        <end position="86"/>
    </location>
</feature>
<dbReference type="Proteomes" id="UP000251889">
    <property type="component" value="Unassembled WGS sequence"/>
</dbReference>
<feature type="region of interest" description="Disordered" evidence="1">
    <location>
        <begin position="67"/>
        <end position="101"/>
    </location>
</feature>
<proteinExistence type="predicted"/>
<dbReference type="EMBL" id="QMFY01000002">
    <property type="protein sequence ID" value="RAW01993.1"/>
    <property type="molecule type" value="Genomic_DNA"/>
</dbReference>
<keyword evidence="2" id="KW-0732">Signal</keyword>
<name>A0A364Y4X7_9BACT</name>
<feature type="signal peptide" evidence="2">
    <location>
        <begin position="1"/>
        <end position="24"/>
    </location>
</feature>
<accession>A0A364Y4X7</accession>
<comment type="caution">
    <text evidence="3">The sequence shown here is derived from an EMBL/GenBank/DDBJ whole genome shotgun (WGS) entry which is preliminary data.</text>
</comment>
<evidence type="ECO:0000313" key="4">
    <source>
        <dbReference type="Proteomes" id="UP000251889"/>
    </source>
</evidence>
<keyword evidence="4" id="KW-1185">Reference proteome</keyword>
<dbReference type="RefSeq" id="WP_112745818.1">
    <property type="nucleotide sequence ID" value="NZ_QMFY01000002.1"/>
</dbReference>
<dbReference type="AlphaFoldDB" id="A0A364Y4X7"/>
<evidence type="ECO:0000313" key="3">
    <source>
        <dbReference type="EMBL" id="RAW01993.1"/>
    </source>
</evidence>
<reference evidence="3 4" key="1">
    <citation type="submission" date="2018-06" db="EMBL/GenBank/DDBJ databases">
        <title>Chryseolinea flavus sp. nov., a member of the phylum Bacteroidetes isolated from soil.</title>
        <authorList>
            <person name="Li Y."/>
            <person name="Wang J."/>
        </authorList>
    </citation>
    <scope>NUCLEOTIDE SEQUENCE [LARGE SCALE GENOMIC DNA]</scope>
    <source>
        <strain evidence="3 4">SDU1-6</strain>
    </source>
</reference>
<organism evidence="3 4">
    <name type="scientific">Pseudochryseolinea flava</name>
    <dbReference type="NCBI Taxonomy" id="2059302"/>
    <lineage>
        <taxon>Bacteria</taxon>
        <taxon>Pseudomonadati</taxon>
        <taxon>Bacteroidota</taxon>
        <taxon>Cytophagia</taxon>
        <taxon>Cytophagales</taxon>
        <taxon>Fulvivirgaceae</taxon>
        <taxon>Pseudochryseolinea</taxon>
    </lineage>
</organism>
<feature type="chain" id="PRO_5017026183" evidence="2">
    <location>
        <begin position="25"/>
        <end position="101"/>
    </location>
</feature>
<evidence type="ECO:0000256" key="2">
    <source>
        <dbReference type="SAM" id="SignalP"/>
    </source>
</evidence>
<sequence length="101" mass="11368">MKIKIAIFFVAAATILIACYGAIAQEAPKMNKEENARIDSLAIAYKLNDKREKLNIEKKRLITKQKEKADSKLKAKDANRLSSAERKGRKVRVNAIAEKPK</sequence>
<dbReference type="PROSITE" id="PS51257">
    <property type="entry name" value="PROKAR_LIPOPROTEIN"/>
    <property type="match status" value="1"/>
</dbReference>
<protein>
    <submittedName>
        <fullName evidence="3">Uncharacterized protein</fullName>
    </submittedName>
</protein>
<evidence type="ECO:0000256" key="1">
    <source>
        <dbReference type="SAM" id="MobiDB-lite"/>
    </source>
</evidence>
<gene>
    <name evidence="3" type="ORF">DQQ10_05395</name>
</gene>